<organism evidence="5 6">
    <name type="scientific">Chrysophaeum taylorii</name>
    <dbReference type="NCBI Taxonomy" id="2483200"/>
    <lineage>
        <taxon>Eukaryota</taxon>
        <taxon>Sar</taxon>
        <taxon>Stramenopiles</taxon>
        <taxon>Ochrophyta</taxon>
        <taxon>Pelagophyceae</taxon>
        <taxon>Pelagomonadales</taxon>
        <taxon>Pelagomonadaceae</taxon>
        <taxon>Chrysophaeum</taxon>
    </lineage>
</organism>
<feature type="compositionally biased region" description="Polar residues" evidence="2">
    <location>
        <begin position="12"/>
        <end position="27"/>
    </location>
</feature>
<dbReference type="PANTHER" id="PTHR23528:SF1">
    <property type="entry name" value="MAJOR FACILITATOR SUPERFAMILY (MFS) PROFILE DOMAIN-CONTAINING PROTEIN"/>
    <property type="match status" value="1"/>
</dbReference>
<comment type="caution">
    <text evidence="5">The sequence shown here is derived from an EMBL/GenBank/DDBJ whole genome shotgun (WGS) entry which is preliminary data.</text>
</comment>
<feature type="region of interest" description="Disordered" evidence="2">
    <location>
        <begin position="1"/>
        <end position="65"/>
    </location>
</feature>
<keyword evidence="3" id="KW-0812">Transmembrane</keyword>
<keyword evidence="3" id="KW-1133">Transmembrane helix</keyword>
<dbReference type="PANTHER" id="PTHR23528">
    <property type="match status" value="1"/>
</dbReference>
<feature type="transmembrane region" description="Helical" evidence="3">
    <location>
        <begin position="74"/>
        <end position="98"/>
    </location>
</feature>
<feature type="transmembrane region" description="Helical" evidence="3">
    <location>
        <begin position="491"/>
        <end position="513"/>
    </location>
</feature>
<dbReference type="InterPro" id="IPR011701">
    <property type="entry name" value="MFS"/>
</dbReference>
<dbReference type="InterPro" id="IPR020846">
    <property type="entry name" value="MFS_dom"/>
</dbReference>
<dbReference type="Gene3D" id="1.20.1250.20">
    <property type="entry name" value="MFS general substrate transporter like domains"/>
    <property type="match status" value="2"/>
</dbReference>
<feature type="transmembrane region" description="Helical" evidence="3">
    <location>
        <begin position="392"/>
        <end position="412"/>
    </location>
</feature>
<sequence length="520" mass="55149">MRGEKAPLMQNDPLSQRQVMNSASSQLALPAHVGGDQATVKPRRDESKTTTTTMTTTSGHHHPPQQKKLSAWRLVSISAFLFSTGLLLSTYGMITLALEAARLAPSEAAVVLPGFLAIAGVSQLVCPIAGYLSDRRKSSRFGRRKPFIVGGSSILTVSLMAQWYVSRRLSSTSAALYALAFLVSMVSLNFAYTATTSLVPDLVPPSQTGLANGIATLQQVAGAFAGFSFYFVADDLNALYCLYIVSVVVTATITLWGGATSESERRAAYDVVDDDDDALLLSSPMDDVDEPFSWKQLRSCYYVSPTDPATADFAFVWISRTLYYTGGSVQAFLQYFIRDRVRATDSPVFLAIMPPDDPARCVATVALVGYVAGIISAVPAGSLSDKLGRKPVVVFACVLMSVAMLGLGATPATPQHVLAWGLLGGLGNGAYQAVDLALAVDTLPNASESAQYMGIWGVGAFIGICLGPTIAGPILYLFGRIGHPTPPANSGAGYFALFAYGTLNLFASAAVLVKFVKNAR</sequence>
<keyword evidence="6" id="KW-1185">Reference proteome</keyword>
<feature type="transmembrane region" description="Helical" evidence="3">
    <location>
        <begin position="177"/>
        <end position="198"/>
    </location>
</feature>
<dbReference type="GO" id="GO:0022857">
    <property type="term" value="F:transmembrane transporter activity"/>
    <property type="evidence" value="ECO:0007669"/>
    <property type="project" value="InterPro"/>
</dbReference>
<dbReference type="SUPFAM" id="SSF103473">
    <property type="entry name" value="MFS general substrate transporter"/>
    <property type="match status" value="2"/>
</dbReference>
<reference evidence="5" key="1">
    <citation type="submission" date="2023-01" db="EMBL/GenBank/DDBJ databases">
        <title>Metagenome sequencing of chrysophaentin producing Chrysophaeum taylorii.</title>
        <authorList>
            <person name="Davison J."/>
            <person name="Bewley C."/>
        </authorList>
    </citation>
    <scope>NUCLEOTIDE SEQUENCE</scope>
    <source>
        <strain evidence="5">NIES-1699</strain>
    </source>
</reference>
<evidence type="ECO:0000313" key="5">
    <source>
        <dbReference type="EMBL" id="KAJ8610496.1"/>
    </source>
</evidence>
<dbReference type="PROSITE" id="PS50850">
    <property type="entry name" value="MFS"/>
    <property type="match status" value="1"/>
</dbReference>
<proteinExistence type="predicted"/>
<name>A0AAD7UKM3_9STRA</name>
<dbReference type="GO" id="GO:0016020">
    <property type="term" value="C:membrane"/>
    <property type="evidence" value="ECO:0007669"/>
    <property type="project" value="UniProtKB-SubCell"/>
</dbReference>
<feature type="transmembrane region" description="Helical" evidence="3">
    <location>
        <begin position="452"/>
        <end position="479"/>
    </location>
</feature>
<comment type="subcellular location">
    <subcellularLocation>
        <location evidence="1">Membrane</location>
        <topology evidence="1">Multi-pass membrane protein</topology>
    </subcellularLocation>
</comment>
<evidence type="ECO:0000256" key="2">
    <source>
        <dbReference type="SAM" id="MobiDB-lite"/>
    </source>
</evidence>
<evidence type="ECO:0000313" key="6">
    <source>
        <dbReference type="Proteomes" id="UP001230188"/>
    </source>
</evidence>
<feature type="domain" description="Major facilitator superfamily (MFS) profile" evidence="4">
    <location>
        <begin position="319"/>
        <end position="520"/>
    </location>
</feature>
<dbReference type="Proteomes" id="UP001230188">
    <property type="component" value="Unassembled WGS sequence"/>
</dbReference>
<evidence type="ECO:0000259" key="4">
    <source>
        <dbReference type="PROSITE" id="PS50850"/>
    </source>
</evidence>
<feature type="transmembrane region" description="Helical" evidence="3">
    <location>
        <begin position="237"/>
        <end position="256"/>
    </location>
</feature>
<protein>
    <recommendedName>
        <fullName evidence="4">Major facilitator superfamily (MFS) profile domain-containing protein</fullName>
    </recommendedName>
</protein>
<keyword evidence="3" id="KW-0472">Membrane</keyword>
<evidence type="ECO:0000256" key="1">
    <source>
        <dbReference type="ARBA" id="ARBA00004141"/>
    </source>
</evidence>
<dbReference type="EMBL" id="JAQMWT010000102">
    <property type="protein sequence ID" value="KAJ8610496.1"/>
    <property type="molecule type" value="Genomic_DNA"/>
</dbReference>
<dbReference type="InterPro" id="IPR036259">
    <property type="entry name" value="MFS_trans_sf"/>
</dbReference>
<gene>
    <name evidence="5" type="ORF">CTAYLR_007779</name>
</gene>
<feature type="transmembrane region" description="Helical" evidence="3">
    <location>
        <begin position="110"/>
        <end position="133"/>
    </location>
</feature>
<dbReference type="AlphaFoldDB" id="A0AAD7UKM3"/>
<evidence type="ECO:0000256" key="3">
    <source>
        <dbReference type="SAM" id="Phobius"/>
    </source>
</evidence>
<feature type="transmembrane region" description="Helical" evidence="3">
    <location>
        <begin position="210"/>
        <end position="231"/>
    </location>
</feature>
<feature type="transmembrane region" description="Helical" evidence="3">
    <location>
        <begin position="418"/>
        <end position="440"/>
    </location>
</feature>
<dbReference type="Pfam" id="PF07690">
    <property type="entry name" value="MFS_1"/>
    <property type="match status" value="2"/>
</dbReference>
<accession>A0AAD7UKM3</accession>